<reference evidence="1" key="1">
    <citation type="submission" date="2023-08" db="EMBL/GenBank/DDBJ databases">
        <authorList>
            <person name="Chen Y."/>
            <person name="Shah S."/>
            <person name="Dougan E. K."/>
            <person name="Thang M."/>
            <person name="Chan C."/>
        </authorList>
    </citation>
    <scope>NUCLEOTIDE SEQUENCE</scope>
</reference>
<evidence type="ECO:0000313" key="2">
    <source>
        <dbReference type="Proteomes" id="UP001178507"/>
    </source>
</evidence>
<evidence type="ECO:0000313" key="1">
    <source>
        <dbReference type="EMBL" id="CAJ1389916.1"/>
    </source>
</evidence>
<protein>
    <submittedName>
        <fullName evidence="1">Uncharacterized protein</fullName>
    </submittedName>
</protein>
<dbReference type="EMBL" id="CAUJNA010001968">
    <property type="protein sequence ID" value="CAJ1389916.1"/>
    <property type="molecule type" value="Genomic_DNA"/>
</dbReference>
<sequence>MMRGLQNLAAACERLPSYADYTASQGPKAAHERLFGYSLAVPKGNRTLKKVPTLRRAPLSSSAPALLRPLLDPAEIEAISRPGGTAVKMMDSELLQRMKNVARSSQSQVQMSMGRADWTTTAGDMAHALVA</sequence>
<comment type="caution">
    <text evidence="1">The sequence shown here is derived from an EMBL/GenBank/DDBJ whole genome shotgun (WGS) entry which is preliminary data.</text>
</comment>
<gene>
    <name evidence="1" type="ORF">EVOR1521_LOCUS15444</name>
</gene>
<dbReference type="AlphaFoldDB" id="A0AA36N098"/>
<proteinExistence type="predicted"/>
<keyword evidence="2" id="KW-1185">Reference proteome</keyword>
<name>A0AA36N098_9DINO</name>
<organism evidence="1 2">
    <name type="scientific">Effrenium voratum</name>
    <dbReference type="NCBI Taxonomy" id="2562239"/>
    <lineage>
        <taxon>Eukaryota</taxon>
        <taxon>Sar</taxon>
        <taxon>Alveolata</taxon>
        <taxon>Dinophyceae</taxon>
        <taxon>Suessiales</taxon>
        <taxon>Symbiodiniaceae</taxon>
        <taxon>Effrenium</taxon>
    </lineage>
</organism>
<dbReference type="Proteomes" id="UP001178507">
    <property type="component" value="Unassembled WGS sequence"/>
</dbReference>
<accession>A0AA36N098</accession>